<comment type="caution">
    <text evidence="1">The sequence shown here is derived from an EMBL/GenBank/DDBJ whole genome shotgun (WGS) entry which is preliminary data.</text>
</comment>
<evidence type="ECO:0008006" key="3">
    <source>
        <dbReference type="Google" id="ProtNLM"/>
    </source>
</evidence>
<dbReference type="Proteomes" id="UP000193648">
    <property type="component" value="Unassembled WGS sequence"/>
</dbReference>
<dbReference type="PANTHER" id="PTHR13318">
    <property type="entry name" value="PARTNER OF PAIRED, ISOFORM B-RELATED"/>
    <property type="match status" value="1"/>
</dbReference>
<keyword evidence="2" id="KW-1185">Reference proteome</keyword>
<organism evidence="1 2">
    <name type="scientific">Lobosporangium transversale</name>
    <dbReference type="NCBI Taxonomy" id="64571"/>
    <lineage>
        <taxon>Eukaryota</taxon>
        <taxon>Fungi</taxon>
        <taxon>Fungi incertae sedis</taxon>
        <taxon>Mucoromycota</taxon>
        <taxon>Mortierellomycotina</taxon>
        <taxon>Mortierellomycetes</taxon>
        <taxon>Mortierellales</taxon>
        <taxon>Mortierellaceae</taxon>
        <taxon>Lobosporangium</taxon>
    </lineage>
</organism>
<dbReference type="EMBL" id="MCFF01000019">
    <property type="protein sequence ID" value="ORZ15449.1"/>
    <property type="molecule type" value="Genomic_DNA"/>
</dbReference>
<dbReference type="SUPFAM" id="SSF52047">
    <property type="entry name" value="RNI-like"/>
    <property type="match status" value="1"/>
</dbReference>
<dbReference type="GO" id="GO:0019005">
    <property type="term" value="C:SCF ubiquitin ligase complex"/>
    <property type="evidence" value="ECO:0007669"/>
    <property type="project" value="TreeGrafter"/>
</dbReference>
<dbReference type="InParanoid" id="A0A1Y2GM77"/>
<gene>
    <name evidence="1" type="ORF">BCR41DRAFT_353761</name>
</gene>
<name>A0A1Y2GM77_9FUNG</name>
<sequence>MDAVVDYHRRRIKALLRTTQVPNTDAGSHVDHVVAAIRTFRIPELCRLILECTPKRYWTILCLVSKDFLQGVQPLIWKALSCNKRTDVEKIHLHVYKYAELVKVLDLSDLRQPELSMMLQPFLEVAVYRVLGIVSLKLHDTELTTPQLVHILVYLPSLRTIDITACLLDQHPLNILSRNIHLESIAFTHDIMQPHGKELEADIFQTWKNLRHLSIKGSASNETMTSNIFFQERLHTASLHLISLKLAEMNGWTHSMLARVLQNGQMLTRLCLAECDVQGGSLVSLSSHLGALQTLEIKNCPRIYSAHCTSLLKACPRIRHVDFSMQSLGSDIFYHLARNAPALTSLILRGCAFKAVDLKQVMDHCAHLQRLVIEVLPGVGLLGDLFGGQSWGCLDIQEIFISSVRWPPFSFTAEHSKAVALMNMWTMISKLRHLRILSLTDIGGEPRFSMNDGLSQLAKLEKLALTDIGPWKYTDVLLIAEAFPWLEEFRYSARDMSTDLWAWFKRNRPDVKLIGDPLPKRCRLETPVNHHH</sequence>
<dbReference type="GeneID" id="33566063"/>
<dbReference type="AlphaFoldDB" id="A0A1Y2GM77"/>
<evidence type="ECO:0000313" key="1">
    <source>
        <dbReference type="EMBL" id="ORZ15449.1"/>
    </source>
</evidence>
<dbReference type="OrthoDB" id="2384135at2759"/>
<reference evidence="1 2" key="1">
    <citation type="submission" date="2016-07" db="EMBL/GenBank/DDBJ databases">
        <title>Pervasive Adenine N6-methylation of Active Genes in Fungi.</title>
        <authorList>
            <consortium name="DOE Joint Genome Institute"/>
            <person name="Mondo S.J."/>
            <person name="Dannebaum R.O."/>
            <person name="Kuo R.C."/>
            <person name="Labutti K."/>
            <person name="Haridas S."/>
            <person name="Kuo A."/>
            <person name="Salamov A."/>
            <person name="Ahrendt S.R."/>
            <person name="Lipzen A."/>
            <person name="Sullivan W."/>
            <person name="Andreopoulos W.B."/>
            <person name="Clum A."/>
            <person name="Lindquist E."/>
            <person name="Daum C."/>
            <person name="Ramamoorthy G.K."/>
            <person name="Gryganskyi A."/>
            <person name="Culley D."/>
            <person name="Magnuson J.K."/>
            <person name="James T.Y."/>
            <person name="O'Malley M.A."/>
            <person name="Stajich J.E."/>
            <person name="Spatafora J.W."/>
            <person name="Visel A."/>
            <person name="Grigoriev I.V."/>
        </authorList>
    </citation>
    <scope>NUCLEOTIDE SEQUENCE [LARGE SCALE GENOMIC DNA]</scope>
    <source>
        <strain evidence="1 2">NRRL 3116</strain>
    </source>
</reference>
<accession>A0A1Y2GM77</accession>
<dbReference type="GO" id="GO:0031146">
    <property type="term" value="P:SCF-dependent proteasomal ubiquitin-dependent protein catabolic process"/>
    <property type="evidence" value="ECO:0007669"/>
    <property type="project" value="TreeGrafter"/>
</dbReference>
<dbReference type="InterPro" id="IPR032675">
    <property type="entry name" value="LRR_dom_sf"/>
</dbReference>
<proteinExistence type="predicted"/>
<dbReference type="RefSeq" id="XP_021881197.1">
    <property type="nucleotide sequence ID" value="XM_022024219.1"/>
</dbReference>
<evidence type="ECO:0000313" key="2">
    <source>
        <dbReference type="Proteomes" id="UP000193648"/>
    </source>
</evidence>
<dbReference type="Gene3D" id="3.80.10.10">
    <property type="entry name" value="Ribonuclease Inhibitor"/>
    <property type="match status" value="1"/>
</dbReference>
<protein>
    <recommendedName>
        <fullName evidence="3">F-box domain-containing protein</fullName>
    </recommendedName>
</protein>